<feature type="compositionally biased region" description="Basic residues" evidence="1">
    <location>
        <begin position="60"/>
        <end position="77"/>
    </location>
</feature>
<evidence type="ECO:0000256" key="1">
    <source>
        <dbReference type="SAM" id="MobiDB-lite"/>
    </source>
</evidence>
<evidence type="ECO:0000313" key="3">
    <source>
        <dbReference type="Proteomes" id="UP001295444"/>
    </source>
</evidence>
<name>A0AAD1RM82_PELCU</name>
<proteinExistence type="predicted"/>
<accession>A0AAD1RM82</accession>
<gene>
    <name evidence="2" type="ORF">PECUL_23A017833</name>
</gene>
<keyword evidence="3" id="KW-1185">Reference proteome</keyword>
<dbReference type="EMBL" id="OW240914">
    <property type="protein sequence ID" value="CAH2274334.1"/>
    <property type="molecule type" value="Genomic_DNA"/>
</dbReference>
<evidence type="ECO:0000313" key="2">
    <source>
        <dbReference type="EMBL" id="CAH2274334.1"/>
    </source>
</evidence>
<dbReference type="AlphaFoldDB" id="A0AAD1RM82"/>
<sequence>MADATWLPAPNSVLKDILVWLDNRFLEFCRRLESMICVPTAVVTTAPSHQGPPRQPAAPPRRKHRSRRLHKRQVQLKRRTSRWLPTKMLNATRKLIQRSTLPKTQQLRSSTITRHLLDIPCKSSPAPPAT</sequence>
<organism evidence="2 3">
    <name type="scientific">Pelobates cultripes</name>
    <name type="common">Western spadefoot toad</name>
    <dbReference type="NCBI Taxonomy" id="61616"/>
    <lineage>
        <taxon>Eukaryota</taxon>
        <taxon>Metazoa</taxon>
        <taxon>Chordata</taxon>
        <taxon>Craniata</taxon>
        <taxon>Vertebrata</taxon>
        <taxon>Euteleostomi</taxon>
        <taxon>Amphibia</taxon>
        <taxon>Batrachia</taxon>
        <taxon>Anura</taxon>
        <taxon>Pelobatoidea</taxon>
        <taxon>Pelobatidae</taxon>
        <taxon>Pelobates</taxon>
    </lineage>
</organism>
<reference evidence="2" key="1">
    <citation type="submission" date="2022-03" db="EMBL/GenBank/DDBJ databases">
        <authorList>
            <person name="Alioto T."/>
            <person name="Alioto T."/>
            <person name="Gomez Garrido J."/>
        </authorList>
    </citation>
    <scope>NUCLEOTIDE SEQUENCE</scope>
</reference>
<protein>
    <submittedName>
        <fullName evidence="2">Uncharacterized protein</fullName>
    </submittedName>
</protein>
<dbReference type="Proteomes" id="UP001295444">
    <property type="component" value="Chromosome 03"/>
</dbReference>
<feature type="region of interest" description="Disordered" evidence="1">
    <location>
        <begin position="43"/>
        <end position="77"/>
    </location>
</feature>